<dbReference type="Pfam" id="PF18052">
    <property type="entry name" value="Rx_N"/>
    <property type="match status" value="1"/>
</dbReference>
<dbReference type="GO" id="GO:0043531">
    <property type="term" value="F:ADP binding"/>
    <property type="evidence" value="ECO:0007669"/>
    <property type="project" value="InterPro"/>
</dbReference>
<dbReference type="GO" id="GO:0005524">
    <property type="term" value="F:ATP binding"/>
    <property type="evidence" value="ECO:0007669"/>
    <property type="project" value="UniProtKB-KW"/>
</dbReference>
<feature type="compositionally biased region" description="Polar residues" evidence="8">
    <location>
        <begin position="832"/>
        <end position="841"/>
    </location>
</feature>
<feature type="non-terminal residue" evidence="13">
    <location>
        <position position="1061"/>
    </location>
</feature>
<keyword evidence="6" id="KW-0067">ATP-binding</keyword>
<dbReference type="InterPro" id="IPR058922">
    <property type="entry name" value="WHD_DRP"/>
</dbReference>
<feature type="region of interest" description="Disordered" evidence="8">
    <location>
        <begin position="817"/>
        <end position="841"/>
    </location>
</feature>
<dbReference type="InterPro" id="IPR055414">
    <property type="entry name" value="LRR_R13L4/SHOC2-like"/>
</dbReference>
<feature type="domain" description="NB-ARC" evidence="9">
    <location>
        <begin position="168"/>
        <end position="343"/>
    </location>
</feature>
<dbReference type="InterPro" id="IPR036388">
    <property type="entry name" value="WH-like_DNA-bd_sf"/>
</dbReference>
<evidence type="ECO:0000256" key="8">
    <source>
        <dbReference type="SAM" id="MobiDB-lite"/>
    </source>
</evidence>
<feature type="coiled-coil region" evidence="7">
    <location>
        <begin position="25"/>
        <end position="52"/>
    </location>
</feature>
<evidence type="ECO:0008006" key="15">
    <source>
        <dbReference type="Google" id="ProtNLM"/>
    </source>
</evidence>
<evidence type="ECO:0000256" key="7">
    <source>
        <dbReference type="SAM" id="Coils"/>
    </source>
</evidence>
<dbReference type="InterPro" id="IPR027417">
    <property type="entry name" value="P-loop_NTPase"/>
</dbReference>
<dbReference type="PANTHER" id="PTHR36766">
    <property type="entry name" value="PLANT BROAD-SPECTRUM MILDEW RESISTANCE PROTEIN RPW8"/>
    <property type="match status" value="1"/>
</dbReference>
<keyword evidence="3" id="KW-0677">Repeat</keyword>
<dbReference type="eggNOG" id="KOG4658">
    <property type="taxonomic scope" value="Eukaryota"/>
</dbReference>
<dbReference type="Gene3D" id="3.40.50.300">
    <property type="entry name" value="P-loop containing nucleotide triphosphate hydrolases"/>
    <property type="match status" value="1"/>
</dbReference>
<evidence type="ECO:0000259" key="12">
    <source>
        <dbReference type="Pfam" id="PF23598"/>
    </source>
</evidence>
<dbReference type="PRINTS" id="PR00364">
    <property type="entry name" value="DISEASERSIST"/>
</dbReference>
<dbReference type="Pfam" id="PF23598">
    <property type="entry name" value="LRR_14"/>
    <property type="match status" value="1"/>
</dbReference>
<dbReference type="EMBL" id="KI632223">
    <property type="protein sequence ID" value="EYU21417.1"/>
    <property type="molecule type" value="Genomic_DNA"/>
</dbReference>
<keyword evidence="4" id="KW-0547">Nucleotide-binding</keyword>
<evidence type="ECO:0000259" key="10">
    <source>
        <dbReference type="Pfam" id="PF18052"/>
    </source>
</evidence>
<evidence type="ECO:0000313" key="14">
    <source>
        <dbReference type="Proteomes" id="UP000030748"/>
    </source>
</evidence>
<keyword evidence="2" id="KW-0433">Leucine-rich repeat</keyword>
<dbReference type="InterPro" id="IPR038005">
    <property type="entry name" value="RX-like_CC"/>
</dbReference>
<evidence type="ECO:0000259" key="11">
    <source>
        <dbReference type="Pfam" id="PF23559"/>
    </source>
</evidence>
<dbReference type="SUPFAM" id="SSF52058">
    <property type="entry name" value="L domain-like"/>
    <property type="match status" value="2"/>
</dbReference>
<keyword evidence="14" id="KW-1185">Reference proteome</keyword>
<dbReference type="InterPro" id="IPR041118">
    <property type="entry name" value="Rx_N"/>
</dbReference>
<comment type="similarity">
    <text evidence="1">Belongs to the disease resistance NB-LRR family.</text>
</comment>
<feature type="domain" description="Disease resistance protein winged helix" evidence="11">
    <location>
        <begin position="427"/>
        <end position="499"/>
    </location>
</feature>
<dbReference type="Gene3D" id="1.10.8.430">
    <property type="entry name" value="Helical domain of apoptotic protease-activating factors"/>
    <property type="match status" value="1"/>
</dbReference>
<dbReference type="Proteomes" id="UP000030748">
    <property type="component" value="Unassembled WGS sequence"/>
</dbReference>
<evidence type="ECO:0000256" key="4">
    <source>
        <dbReference type="ARBA" id="ARBA00022741"/>
    </source>
</evidence>
<dbReference type="InterPro" id="IPR042197">
    <property type="entry name" value="Apaf_helical"/>
</dbReference>
<dbReference type="Gene3D" id="1.10.10.10">
    <property type="entry name" value="Winged helix-like DNA-binding domain superfamily/Winged helix DNA-binding domain"/>
    <property type="match status" value="1"/>
</dbReference>
<feature type="domain" description="Disease resistance N-terminal" evidence="10">
    <location>
        <begin position="6"/>
        <end position="90"/>
    </location>
</feature>
<dbReference type="InterPro" id="IPR002182">
    <property type="entry name" value="NB-ARC"/>
</dbReference>
<gene>
    <name evidence="13" type="ORF">MIMGU_mgv1a026312mg</name>
</gene>
<name>A0A022PYI8_ERYGU</name>
<evidence type="ECO:0000256" key="5">
    <source>
        <dbReference type="ARBA" id="ARBA00022821"/>
    </source>
</evidence>
<sequence>MLSSGVAARLTDLIAKQIRNRVNLVKGVESDIQNLSGELKRLGNTLDDAERREFKDKSVKDWLRKLEDASYEMDDVLDEWNISIVKLQQKKVGSFIPFPNLVVNNFAIRYDIALKIIEVKKRLDLIFVERDRFDFVASYPIHASREPRLSQTTSLIDLAKVCGRESENENLVDKLMSVGGSRDELDVCVLSIVGPGGIGKTTLAKLAYNDSRVKNCFQLRIWICVSRSFDEVGIANEIIFRVGGSKPNTNQLDMLLRCLKELISGKKFLLVLDDVWIEDNTKWEPLKNSLKQRDGVGSKILVTTRNQCVAVMIGSVKNEIHHLGSLSDDECWLLLSRIAFSGKNEEECKRFHNIGNNIAKKCKGLPLAAKTLGSLLLSKNTLKEWENVMNSKIWELEKVEIDIFSHLLISYNELSPTLKRCFSYCAVFPKDTKIDLESVVTKWMAMGYLESRGGNGGDWKVRGRENFDKLAMLSLFQNFKSCGDKTESFKMHDILHDFALFLRKNGRVGAAGMKKTTCQACNILIVSQVQEYRSLFNYKELPNPHLCDCLARVRLLSLRKCGLRARKISSKIGNLVHLIHLDLSYNNLLKELPERLCNLCELETLNVDGCESLSKLPQGIHRLANLKHLYNSGTGSLLQYPQGLGQLTCLDTLSRVVFDELHWNELRLLKNLNRLSGCLELRTKFGNRLEDGDIKEEHLEAIREAELGKKKHIQELRIIFSGHVILIDALKPHPNLQILDLTLSGEHRLPWWIASPINQLISITLSECTHLSSLSHLGQLPLLENFEIKFESPFESRLEFVGREILGMTTTTSTTTTAAAATATATRDHTSEASSSSSMVGRRNTNAIGFPKLKKLKFTNCSKWKEWEDITAEEEDSDAITLMPCLTELIIRNCSELTKLPRRLLRKASSLESLHIYGSRQLEQLYVDTKGHRWKSISISHPNPHLLQEISDEIGNLIHLKNLELRHNRSLKELPESLCNFARIIKLDINSCESLVPLPEGIHALVNLKHLYNEDTTCLVQYHQGLAQLTSLVTLKEYRWTWCWILEVPNSYYKFTGTRNM</sequence>
<dbReference type="CDD" id="cd14798">
    <property type="entry name" value="RX-CC_like"/>
    <property type="match status" value="1"/>
</dbReference>
<evidence type="ECO:0000259" key="9">
    <source>
        <dbReference type="Pfam" id="PF00931"/>
    </source>
</evidence>
<dbReference type="SUPFAM" id="SSF52540">
    <property type="entry name" value="P-loop containing nucleoside triphosphate hydrolases"/>
    <property type="match status" value="1"/>
</dbReference>
<dbReference type="Pfam" id="PF23559">
    <property type="entry name" value="WHD_DRP"/>
    <property type="match status" value="1"/>
</dbReference>
<dbReference type="GO" id="GO:0006952">
    <property type="term" value="P:defense response"/>
    <property type="evidence" value="ECO:0007669"/>
    <property type="project" value="UniProtKB-KW"/>
</dbReference>
<dbReference type="GO" id="GO:0051707">
    <property type="term" value="P:response to other organism"/>
    <property type="evidence" value="ECO:0007669"/>
    <property type="project" value="UniProtKB-ARBA"/>
</dbReference>
<reference evidence="13 14" key="1">
    <citation type="journal article" date="2013" name="Proc. Natl. Acad. Sci. U.S.A.">
        <title>Fine-scale variation in meiotic recombination in Mimulus inferred from population shotgun sequencing.</title>
        <authorList>
            <person name="Hellsten U."/>
            <person name="Wright K.M."/>
            <person name="Jenkins J."/>
            <person name="Shu S."/>
            <person name="Yuan Y."/>
            <person name="Wessler S.R."/>
            <person name="Schmutz J."/>
            <person name="Willis J.H."/>
            <person name="Rokhsar D.S."/>
        </authorList>
    </citation>
    <scope>NUCLEOTIDE SEQUENCE [LARGE SCALE GENOMIC DNA]</scope>
    <source>
        <strain evidence="14">cv. DUN x IM62</strain>
    </source>
</reference>
<evidence type="ECO:0000256" key="6">
    <source>
        <dbReference type="ARBA" id="ARBA00022840"/>
    </source>
</evidence>
<keyword evidence="7" id="KW-0175">Coiled coil</keyword>
<feature type="domain" description="Disease resistance R13L4/SHOC-2-like LRR" evidence="12">
    <location>
        <begin position="548"/>
        <end position="859"/>
    </location>
</feature>
<dbReference type="Gene3D" id="3.80.10.10">
    <property type="entry name" value="Ribonuclease Inhibitor"/>
    <property type="match status" value="2"/>
</dbReference>
<accession>A0A022PYI8</accession>
<dbReference type="Pfam" id="PF00931">
    <property type="entry name" value="NB-ARC"/>
    <property type="match status" value="1"/>
</dbReference>
<evidence type="ECO:0000256" key="2">
    <source>
        <dbReference type="ARBA" id="ARBA00022614"/>
    </source>
</evidence>
<proteinExistence type="inferred from homology"/>
<dbReference type="InterPro" id="IPR032675">
    <property type="entry name" value="LRR_dom_sf"/>
</dbReference>
<organism evidence="13 14">
    <name type="scientific">Erythranthe guttata</name>
    <name type="common">Yellow monkey flower</name>
    <name type="synonym">Mimulus guttatus</name>
    <dbReference type="NCBI Taxonomy" id="4155"/>
    <lineage>
        <taxon>Eukaryota</taxon>
        <taxon>Viridiplantae</taxon>
        <taxon>Streptophyta</taxon>
        <taxon>Embryophyta</taxon>
        <taxon>Tracheophyta</taxon>
        <taxon>Spermatophyta</taxon>
        <taxon>Magnoliopsida</taxon>
        <taxon>eudicotyledons</taxon>
        <taxon>Gunneridae</taxon>
        <taxon>Pentapetalae</taxon>
        <taxon>asterids</taxon>
        <taxon>lamiids</taxon>
        <taxon>Lamiales</taxon>
        <taxon>Phrymaceae</taxon>
        <taxon>Erythranthe</taxon>
    </lineage>
</organism>
<protein>
    <recommendedName>
        <fullName evidence="15">AAA+ ATPase domain-containing protein</fullName>
    </recommendedName>
</protein>
<evidence type="ECO:0000256" key="3">
    <source>
        <dbReference type="ARBA" id="ARBA00022737"/>
    </source>
</evidence>
<dbReference type="AlphaFoldDB" id="A0A022PYI8"/>
<dbReference type="PANTHER" id="PTHR36766:SF45">
    <property type="entry name" value="NB-ARC DOMAIN-CONTAINING PROTEIN"/>
    <property type="match status" value="1"/>
</dbReference>
<dbReference type="FunFam" id="1.10.10.10:FF:000322">
    <property type="entry name" value="Probable disease resistance protein At1g63360"/>
    <property type="match status" value="1"/>
</dbReference>
<evidence type="ECO:0000313" key="13">
    <source>
        <dbReference type="EMBL" id="EYU21417.1"/>
    </source>
</evidence>
<evidence type="ECO:0000256" key="1">
    <source>
        <dbReference type="ARBA" id="ARBA00008894"/>
    </source>
</evidence>
<dbReference type="Gene3D" id="1.20.5.4130">
    <property type="match status" value="1"/>
</dbReference>
<keyword evidence="5" id="KW-0611">Plant defense</keyword>